<dbReference type="RefSeq" id="WP_378549360.1">
    <property type="nucleotide sequence ID" value="NZ_JBHSBA010000005.1"/>
</dbReference>
<dbReference type="Proteomes" id="UP001595767">
    <property type="component" value="Unassembled WGS sequence"/>
</dbReference>
<reference evidence="3" key="1">
    <citation type="journal article" date="2019" name="Int. J. Syst. Evol. Microbiol.">
        <title>The Global Catalogue of Microorganisms (GCM) 10K type strain sequencing project: providing services to taxonomists for standard genome sequencing and annotation.</title>
        <authorList>
            <consortium name="The Broad Institute Genomics Platform"/>
            <consortium name="The Broad Institute Genome Sequencing Center for Infectious Disease"/>
            <person name="Wu L."/>
            <person name="Ma J."/>
        </authorList>
    </citation>
    <scope>NUCLEOTIDE SEQUENCE [LARGE SCALE GENOMIC DNA]</scope>
    <source>
        <strain evidence="3">CGMCC 4.7204</strain>
    </source>
</reference>
<keyword evidence="3" id="KW-1185">Reference proteome</keyword>
<feature type="region of interest" description="Disordered" evidence="1">
    <location>
        <begin position="39"/>
        <end position="63"/>
    </location>
</feature>
<gene>
    <name evidence="2" type="ORF">ACFOW8_10680</name>
</gene>
<name>A0ABV8L3F8_9NOCA</name>
<sequence>MRTIVERDITEFADVRHAEALPRLAVMIAARAGRPFVATDVGNGFSPRARRRGRQSRHRLTKAPKVFLTESGVAANLTNTDVDSLRRPGQRSLSALTETFVFSEYRGHRPPPGQGHAPLRTS</sequence>
<evidence type="ECO:0000313" key="3">
    <source>
        <dbReference type="Proteomes" id="UP001595767"/>
    </source>
</evidence>
<accession>A0ABV8L3F8</accession>
<evidence type="ECO:0000256" key="1">
    <source>
        <dbReference type="SAM" id="MobiDB-lite"/>
    </source>
</evidence>
<evidence type="ECO:0000313" key="2">
    <source>
        <dbReference type="EMBL" id="MFC4125392.1"/>
    </source>
</evidence>
<protein>
    <submittedName>
        <fullName evidence="2">Uncharacterized protein</fullName>
    </submittedName>
</protein>
<proteinExistence type="predicted"/>
<feature type="compositionally biased region" description="Basic residues" evidence="1">
    <location>
        <begin position="48"/>
        <end position="62"/>
    </location>
</feature>
<dbReference type="EMBL" id="JBHSBA010000005">
    <property type="protein sequence ID" value="MFC4125392.1"/>
    <property type="molecule type" value="Genomic_DNA"/>
</dbReference>
<comment type="caution">
    <text evidence="2">The sequence shown here is derived from an EMBL/GenBank/DDBJ whole genome shotgun (WGS) entry which is preliminary data.</text>
</comment>
<organism evidence="2 3">
    <name type="scientific">Nocardia rhizosphaerae</name>
    <dbReference type="NCBI Taxonomy" id="1691571"/>
    <lineage>
        <taxon>Bacteria</taxon>
        <taxon>Bacillati</taxon>
        <taxon>Actinomycetota</taxon>
        <taxon>Actinomycetes</taxon>
        <taxon>Mycobacteriales</taxon>
        <taxon>Nocardiaceae</taxon>
        <taxon>Nocardia</taxon>
    </lineage>
</organism>